<dbReference type="AlphaFoldDB" id="A0A5M9K7D7"/>
<name>A0A5M9K7D7_MONFR</name>
<dbReference type="EMBL" id="VICG01000002">
    <property type="protein sequence ID" value="KAA8574735.1"/>
    <property type="molecule type" value="Genomic_DNA"/>
</dbReference>
<accession>A0A5M9K7D7</accession>
<dbReference type="Proteomes" id="UP000322873">
    <property type="component" value="Unassembled WGS sequence"/>
</dbReference>
<evidence type="ECO:0000256" key="1">
    <source>
        <dbReference type="SAM" id="Coils"/>
    </source>
</evidence>
<dbReference type="OrthoDB" id="3529151at2759"/>
<keyword evidence="3" id="KW-1185">Reference proteome</keyword>
<reference evidence="2 3" key="1">
    <citation type="submission" date="2019-06" db="EMBL/GenBank/DDBJ databases">
        <title>Genome Sequence of the Brown Rot Fungal Pathogen Monilinia fructicola.</title>
        <authorList>
            <person name="De Miccolis Angelini R.M."/>
            <person name="Landi L."/>
            <person name="Abate D."/>
            <person name="Pollastro S."/>
            <person name="Romanazzi G."/>
            <person name="Faretra F."/>
        </authorList>
    </citation>
    <scope>NUCLEOTIDE SEQUENCE [LARGE SCALE GENOMIC DNA]</scope>
    <source>
        <strain evidence="2 3">Mfrc123</strain>
    </source>
</reference>
<gene>
    <name evidence="2" type="ORF">EYC84_003985</name>
</gene>
<keyword evidence="1" id="KW-0175">Coiled coil</keyword>
<evidence type="ECO:0000313" key="2">
    <source>
        <dbReference type="EMBL" id="KAA8574735.1"/>
    </source>
</evidence>
<protein>
    <submittedName>
        <fullName evidence="2">Uncharacterized protein</fullName>
    </submittedName>
</protein>
<organism evidence="2 3">
    <name type="scientific">Monilinia fructicola</name>
    <name type="common">Brown rot fungus</name>
    <name type="synonym">Ciboria fructicola</name>
    <dbReference type="NCBI Taxonomy" id="38448"/>
    <lineage>
        <taxon>Eukaryota</taxon>
        <taxon>Fungi</taxon>
        <taxon>Dikarya</taxon>
        <taxon>Ascomycota</taxon>
        <taxon>Pezizomycotina</taxon>
        <taxon>Leotiomycetes</taxon>
        <taxon>Helotiales</taxon>
        <taxon>Sclerotiniaceae</taxon>
        <taxon>Monilinia</taxon>
    </lineage>
</organism>
<evidence type="ECO:0000313" key="3">
    <source>
        <dbReference type="Proteomes" id="UP000322873"/>
    </source>
</evidence>
<sequence length="451" mass="51235">MKFETLEDLDIYHEDYLEGAMEMVGGLLGKIQHELERLLNEGFQAIKNPDEYDAHVKEKEDARIRYEELQSNYQKLRAQLETFIREKARAPDNDARNQAALQLRRANSRILQLETDVKRLQAESINHAQAHPPPQNLQLLNKELTEVRRQNTKLRSDADDREKQLKDANSKTAALRGVIMKEASKYSRTHSDAELIQSLQRITDDVRRLASRYLIITERPKAIEGRRAKPRDTSLQSLWNMNLPKHALAYRVQAAIFEFLNAEILLKPAFDLDHADNHNAIEPGLVEFEKMLEGLPQDNLNCMHEWRKLTLKCAKSIARRDTGKKLNALVSELRQFLEPIRDCKVHADVQNHQEYLDRTFHLCADTFNLSQALRAEPGCEFQIAVPAPGSAVPKESDDGQGLLSVLAEERGFNADVAGTVAYTLFGALVRIDKASGIPVTLKPALLIVKSV</sequence>
<proteinExistence type="predicted"/>
<feature type="coiled-coil region" evidence="1">
    <location>
        <begin position="52"/>
        <end position="171"/>
    </location>
</feature>
<comment type="caution">
    <text evidence="2">The sequence shown here is derived from an EMBL/GenBank/DDBJ whole genome shotgun (WGS) entry which is preliminary data.</text>
</comment>
<dbReference type="VEuPathDB" id="FungiDB:MFRU_049g00250"/>